<evidence type="ECO:0000313" key="3">
    <source>
        <dbReference type="Proteomes" id="UP000500930"/>
    </source>
</evidence>
<evidence type="ECO:0008006" key="4">
    <source>
        <dbReference type="Google" id="ProtNLM"/>
    </source>
</evidence>
<accession>A0A858PY07</accession>
<feature type="chain" id="PRO_5032887250" description="Porin domain-containing protein" evidence="1">
    <location>
        <begin position="32"/>
        <end position="553"/>
    </location>
</feature>
<feature type="signal peptide" evidence="1">
    <location>
        <begin position="1"/>
        <end position="31"/>
    </location>
</feature>
<protein>
    <recommendedName>
        <fullName evidence="4">Porin domain-containing protein</fullName>
    </recommendedName>
</protein>
<reference evidence="2 3" key="1">
    <citation type="journal article" date="2020" name="Pathogens">
        <title>First Whole Genome Sequence of Anaplasma platys, an Obligate Intracellular Rickettsial Pathogen of Dogs.</title>
        <authorList>
            <person name="Llanes A."/>
            <person name="Rajeev S."/>
        </authorList>
    </citation>
    <scope>NUCLEOTIDE SEQUENCE [LARGE SCALE GENOMIC DNA]</scope>
    <source>
        <strain evidence="2 3">S3</strain>
    </source>
</reference>
<evidence type="ECO:0000313" key="2">
    <source>
        <dbReference type="EMBL" id="QJC27448.1"/>
    </source>
</evidence>
<keyword evidence="1" id="KW-0732">Signal</keyword>
<evidence type="ECO:0000256" key="1">
    <source>
        <dbReference type="SAM" id="SignalP"/>
    </source>
</evidence>
<gene>
    <name evidence="2" type="ORF">ANPL_01720</name>
</gene>
<name>A0A858PY07_9RICK</name>
<organism evidence="2 3">
    <name type="scientific">Anaplasma platys</name>
    <dbReference type="NCBI Taxonomy" id="949"/>
    <lineage>
        <taxon>Bacteria</taxon>
        <taxon>Pseudomonadati</taxon>
        <taxon>Pseudomonadota</taxon>
        <taxon>Alphaproteobacteria</taxon>
        <taxon>Rickettsiales</taxon>
        <taxon>Anaplasmataceae</taxon>
        <taxon>Anaplasma</taxon>
    </lineage>
</organism>
<proteinExistence type="predicted"/>
<dbReference type="Proteomes" id="UP000500930">
    <property type="component" value="Chromosome"/>
</dbReference>
<dbReference type="EMBL" id="CP046391">
    <property type="protein sequence ID" value="QJC27448.1"/>
    <property type="molecule type" value="Genomic_DNA"/>
</dbReference>
<dbReference type="AlphaFoldDB" id="A0A858PY07"/>
<sequence length="553" mass="59944">MCVLDGVFMRSSFVAGSLAATLLLVHNAAGAAVSTVGEVDGERTVVTGRVSSYAWVLNDGDVNNEKGKEGSDLVLKLYGSKVGYRDYGYVDVGNDLHRSLAKGLNTWGAGYDAALSVGLRTGSDKFGNVYGADFTLSVPVGAAGGSVLHSLSGQGSRIFAKTMLGEFSLGYQEGVESSMKVNVLGKIAGETGAAWGRYTRYFQRYTGGVPFHMHPGLYSENLLRTDGSWERVHGYSAKFRDVFNSIPSRVSYVSPKVKGVNIGFSYALTPGANNIYRGPEFEVAEVIGDCRAGYIGESVCKGRKVLALGTPRFDAKPGYSNVLSAALRYELGKARRRMAVVFSGEYARSGRLEDVLPMDYSYKGAGWLVEYNDLAAVSTGAEAHWGGVRGAFAVGLLGKSGKPKSYVKMDGKGVVTEGSRIRVPYAKQQGHSFYLVSSLSYTDGPVTASVGYYVSRLNYNPLRYVPRYEESGDFISPFDGVNELHDVVVGLGYNVYRKGSANLEMFLNCHFYTTKQYYRKYLLQSRSGEFHLKGRGTTKSSGVVALTGLRFTF</sequence>
<dbReference type="KEGG" id="aplt:ANPL_01720"/>
<keyword evidence="3" id="KW-1185">Reference proteome</keyword>